<dbReference type="PANTHER" id="PTHR22604">
    <property type="entry name" value="OXIDOREDUCTASES"/>
    <property type="match status" value="1"/>
</dbReference>
<dbReference type="InterPro" id="IPR000683">
    <property type="entry name" value="Gfo/Idh/MocA-like_OxRdtase_N"/>
</dbReference>
<dbReference type="EMBL" id="GIBP01004526">
    <property type="protein sequence ID" value="NDV33495.1"/>
    <property type="molecule type" value="Transcribed_RNA"/>
</dbReference>
<accession>A0A6B2L9A3</accession>
<feature type="domain" description="GFO/IDH/MocA-like oxidoreductase" evidence="7">
    <location>
        <begin position="123"/>
        <end position="239"/>
    </location>
</feature>
<evidence type="ECO:0000259" key="6">
    <source>
        <dbReference type="Pfam" id="PF01408"/>
    </source>
</evidence>
<feature type="domain" description="Gfo/Idh/MocA-like oxidoreductase N-terminal" evidence="6">
    <location>
        <begin position="4"/>
        <end position="114"/>
    </location>
</feature>
<protein>
    <recommendedName>
        <fullName evidence="3">D-xylose 1-dehydrogenase (NADP(+), D-xylono-1,5-lactone-forming)</fullName>
        <ecNumber evidence="3">1.1.1.179</ecNumber>
    </recommendedName>
    <alternativeName>
        <fullName evidence="4">D-xylose-NADP dehydrogenase</fullName>
    </alternativeName>
</protein>
<evidence type="ECO:0000313" key="8">
    <source>
        <dbReference type="EMBL" id="NDV33495.1"/>
    </source>
</evidence>
<organism evidence="8">
    <name type="scientific">Arcella intermedia</name>
    <dbReference type="NCBI Taxonomy" id="1963864"/>
    <lineage>
        <taxon>Eukaryota</taxon>
        <taxon>Amoebozoa</taxon>
        <taxon>Tubulinea</taxon>
        <taxon>Elardia</taxon>
        <taxon>Arcellinida</taxon>
        <taxon>Sphaerothecina</taxon>
        <taxon>Arcellidae</taxon>
        <taxon>Arcella</taxon>
    </lineage>
</organism>
<evidence type="ECO:0000256" key="4">
    <source>
        <dbReference type="ARBA" id="ARBA00042988"/>
    </source>
</evidence>
<dbReference type="SUPFAM" id="SSF55347">
    <property type="entry name" value="Glyceraldehyde-3-phosphate dehydrogenase-like, C-terminal domain"/>
    <property type="match status" value="1"/>
</dbReference>
<sequence length="331" mass="36049">MTCGKVSSDFVWALKITTGANIVACAARNLEDAKKFGQKHGIPNCYGSYKELVQDSSVHVVYIGSIHVHHFEHSLLALNHGKHILVEKPMGINRKQTEQIYKLATEKNLYVMEGMWTAFNPTFVKAKSAIDSGVIGEVKFAEINFGVAFPKDIARIWEPQLGGGALLDIGIYPLYGVQLLLGNGDKPIEVKANGFIEGGIDVAGTASLKYPNNRLGVINWNAFVDLPETATIVGTKGKIVINPPYHAPTSVTISPSDGKEETFQFPLPDCPNATWNFTNSVAFTYEAAAVQQDLLAGKKENSTITKLTSQLVADILEDIKSQIGLKYPSEI</sequence>
<dbReference type="AlphaFoldDB" id="A0A6B2L9A3"/>
<dbReference type="GO" id="GO:0000166">
    <property type="term" value="F:nucleotide binding"/>
    <property type="evidence" value="ECO:0007669"/>
    <property type="project" value="InterPro"/>
</dbReference>
<dbReference type="PANTHER" id="PTHR22604:SF105">
    <property type="entry name" value="TRANS-1,2-DIHYDROBENZENE-1,2-DIOL DEHYDROGENASE"/>
    <property type="match status" value="1"/>
</dbReference>
<comment type="similarity">
    <text evidence="1">Belongs to the Gfo/Idh/MocA family.</text>
</comment>
<comment type="catalytic activity">
    <reaction evidence="5">
        <text>D-xylose + NADP(+) = D-xylono-1,5-lactone + NADPH + H(+)</text>
        <dbReference type="Rhea" id="RHEA:22000"/>
        <dbReference type="ChEBI" id="CHEBI:15378"/>
        <dbReference type="ChEBI" id="CHEBI:15867"/>
        <dbReference type="ChEBI" id="CHEBI:53455"/>
        <dbReference type="ChEBI" id="CHEBI:57783"/>
        <dbReference type="ChEBI" id="CHEBI:58349"/>
        <dbReference type="EC" id="1.1.1.179"/>
    </reaction>
</comment>
<evidence type="ECO:0000256" key="1">
    <source>
        <dbReference type="ARBA" id="ARBA00010928"/>
    </source>
</evidence>
<dbReference type="Pfam" id="PF01408">
    <property type="entry name" value="GFO_IDH_MocA"/>
    <property type="match status" value="1"/>
</dbReference>
<dbReference type="GO" id="GO:0047837">
    <property type="term" value="F:D-xylose 1-dehydrogenase (NADP+) activity"/>
    <property type="evidence" value="ECO:0007669"/>
    <property type="project" value="UniProtKB-EC"/>
</dbReference>
<dbReference type="Gene3D" id="3.30.360.10">
    <property type="entry name" value="Dihydrodipicolinate Reductase, domain 2"/>
    <property type="match status" value="1"/>
</dbReference>
<evidence type="ECO:0000256" key="3">
    <source>
        <dbReference type="ARBA" id="ARBA00038984"/>
    </source>
</evidence>
<dbReference type="Pfam" id="PF22725">
    <property type="entry name" value="GFO_IDH_MocA_C3"/>
    <property type="match status" value="1"/>
</dbReference>
<dbReference type="InterPro" id="IPR055170">
    <property type="entry name" value="GFO_IDH_MocA-like_dom"/>
</dbReference>
<keyword evidence="2" id="KW-0560">Oxidoreductase</keyword>
<proteinExistence type="inferred from homology"/>
<evidence type="ECO:0000256" key="2">
    <source>
        <dbReference type="ARBA" id="ARBA00023002"/>
    </source>
</evidence>
<name>A0A6B2L9A3_9EUKA</name>
<evidence type="ECO:0000256" key="5">
    <source>
        <dbReference type="ARBA" id="ARBA00049233"/>
    </source>
</evidence>
<evidence type="ECO:0000259" key="7">
    <source>
        <dbReference type="Pfam" id="PF22725"/>
    </source>
</evidence>
<dbReference type="EC" id="1.1.1.179" evidence="3"/>
<reference evidence="8" key="1">
    <citation type="journal article" date="2020" name="J. Eukaryot. Microbiol.">
        <title>De novo Sequencing, Assembly and Annotation of the Transcriptome for the Free-Living Testate Amoeba Arcella intermedia.</title>
        <authorList>
            <person name="Ribeiro G.M."/>
            <person name="Porfirio-Sousa A.L."/>
            <person name="Maurer-Alcala X.X."/>
            <person name="Katz L.A."/>
            <person name="Lahr D.J.G."/>
        </authorList>
    </citation>
    <scope>NUCLEOTIDE SEQUENCE</scope>
</reference>
<dbReference type="InterPro" id="IPR050984">
    <property type="entry name" value="Gfo/Idh/MocA_domain"/>
</dbReference>
<dbReference type="SUPFAM" id="SSF51735">
    <property type="entry name" value="NAD(P)-binding Rossmann-fold domains"/>
    <property type="match status" value="1"/>
</dbReference>
<dbReference type="Gene3D" id="3.40.50.720">
    <property type="entry name" value="NAD(P)-binding Rossmann-like Domain"/>
    <property type="match status" value="1"/>
</dbReference>
<dbReference type="InterPro" id="IPR036291">
    <property type="entry name" value="NAD(P)-bd_dom_sf"/>
</dbReference>